<dbReference type="Proteomes" id="UP000604737">
    <property type="component" value="Unassembled WGS sequence"/>
</dbReference>
<evidence type="ECO:0000259" key="2">
    <source>
        <dbReference type="PROSITE" id="PS51702"/>
    </source>
</evidence>
<name>A0ABQ3H2C8_9NEIS</name>
<dbReference type="Gene3D" id="2.30.30.130">
    <property type="entry name" value="Transposase, Mu, C-terminal"/>
    <property type="match status" value="1"/>
</dbReference>
<dbReference type="InterPro" id="IPR009061">
    <property type="entry name" value="DNA-bd_dom_put_sf"/>
</dbReference>
<gene>
    <name evidence="3" type="ORF">GCM10007350_21840</name>
</gene>
<evidence type="ECO:0000313" key="4">
    <source>
        <dbReference type="Proteomes" id="UP000604737"/>
    </source>
</evidence>
<dbReference type="PROSITE" id="PS51702">
    <property type="entry name" value="HTH_MU"/>
    <property type="match status" value="1"/>
</dbReference>
<evidence type="ECO:0000313" key="3">
    <source>
        <dbReference type="EMBL" id="GHD63743.1"/>
    </source>
</evidence>
<dbReference type="SUPFAM" id="SSF50610">
    <property type="entry name" value="mu transposase, C-terminal domain"/>
    <property type="match status" value="1"/>
</dbReference>
<feature type="domain" description="Integrase catalytic" evidence="1">
    <location>
        <begin position="276"/>
        <end position="477"/>
    </location>
</feature>
<dbReference type="Pfam" id="PF09299">
    <property type="entry name" value="Mu-transpos_C"/>
    <property type="match status" value="1"/>
</dbReference>
<sequence length="709" mass="78453">MTASKMHYSAAELAEMRLCGVPGSKKGVLLFVEREAWSFVEVVGNGGVRKEFQPPEAVMAQIRERTAQQLLADSAKLPVPSSLKTVTSEVVMGVPVPAAQTMLQLTDAQRLRTDCRKGVLMSVERLMAGCGIGKEAAITAVLVEAKKDPEGQLARALKLAEDERGRKGSSTLPSVRTIKRWFAADKVGALAPKQVQREMRVPTWAPAFLAIWQTPQKPSVSAAYRIFSVQWTEGVLPSVDQVRRFIGKLGNVSREVGRMGSRDIKNIKPFVRRTFDQLVPGDVYSADGHCFDAEVRHPLTGKPFRPEITSIIDIATRRVVGFSVDLAESGLAVIDALRYSAVHAGVCATFYVDNGSGYVNDMLKDEATGLLNRLGITMTHSLPYNSQARGVIERLHQSLWVAAAKELTTYIGADMDRQAGQLAHKVTRRALKHGGTQPLMGWPEFMAFCHRKVADYNARSHKSLGGRTPDQVWAEKGATADLHRVDAAEAEHLFHPQATRKVVRGEVQLFNNKYFSAALEEFHGEFVRVSYDVHDANWVWVYDQRGAFIAKAGWGANEAHYMPMPVIEQNRVKREEGRLARLNARVDDVMEGLTAPLMGQLAAPEITLTQQQFNQALNARPTPAVIDVVPAEPVAIEVASVSAMTEVRRPLFNRAADRYRWLMAHRGAWTGADREWLTDYVASDEYAERVDIFENECIAWQGDASGVAV</sequence>
<proteinExistence type="predicted"/>
<dbReference type="EMBL" id="BMYO01000005">
    <property type="protein sequence ID" value="GHD63743.1"/>
    <property type="molecule type" value="Genomic_DNA"/>
</dbReference>
<dbReference type="InterPro" id="IPR009004">
    <property type="entry name" value="Transposase_Mu_C"/>
</dbReference>
<dbReference type="Gene3D" id="3.30.420.10">
    <property type="entry name" value="Ribonuclease H-like superfamily/Ribonuclease H"/>
    <property type="match status" value="1"/>
</dbReference>
<accession>A0ABQ3H2C8</accession>
<dbReference type="InterPro" id="IPR015378">
    <property type="entry name" value="Transposase-like_Mu_C"/>
</dbReference>
<dbReference type="SUPFAM" id="SSF53098">
    <property type="entry name" value="Ribonuclease H-like"/>
    <property type="match status" value="1"/>
</dbReference>
<comment type="caution">
    <text evidence="3">The sequence shown here is derived from an EMBL/GenBank/DDBJ whole genome shotgun (WGS) entry which is preliminary data.</text>
</comment>
<feature type="domain" description="HTH Mu-type" evidence="2">
    <location>
        <begin position="6"/>
        <end position="70"/>
    </location>
</feature>
<dbReference type="SUPFAM" id="SSF46955">
    <property type="entry name" value="Putative DNA-binding domain"/>
    <property type="match status" value="1"/>
</dbReference>
<evidence type="ECO:0000259" key="1">
    <source>
        <dbReference type="PROSITE" id="PS50994"/>
    </source>
</evidence>
<reference evidence="4" key="1">
    <citation type="journal article" date="2019" name="Int. J. Syst. Evol. Microbiol.">
        <title>The Global Catalogue of Microorganisms (GCM) 10K type strain sequencing project: providing services to taxonomists for standard genome sequencing and annotation.</title>
        <authorList>
            <consortium name="The Broad Institute Genomics Platform"/>
            <consortium name="The Broad Institute Genome Sequencing Center for Infectious Disease"/>
            <person name="Wu L."/>
            <person name="Ma J."/>
        </authorList>
    </citation>
    <scope>NUCLEOTIDE SEQUENCE [LARGE SCALE GENOMIC DNA]</scope>
    <source>
        <strain evidence="4">KCTC 23701</strain>
    </source>
</reference>
<dbReference type="InterPro" id="IPR003314">
    <property type="entry name" value="Mu-type_HTH"/>
</dbReference>
<organism evidence="3 4">
    <name type="scientific">Jeongeupia chitinilytica</name>
    <dbReference type="NCBI Taxonomy" id="1041641"/>
    <lineage>
        <taxon>Bacteria</taxon>
        <taxon>Pseudomonadati</taxon>
        <taxon>Pseudomonadota</taxon>
        <taxon>Betaproteobacteria</taxon>
        <taxon>Neisseriales</taxon>
        <taxon>Chitinibacteraceae</taxon>
        <taxon>Jeongeupia</taxon>
    </lineage>
</organism>
<protein>
    <submittedName>
        <fullName evidence="3">Transposase</fullName>
    </submittedName>
</protein>
<dbReference type="InterPro" id="IPR012337">
    <property type="entry name" value="RNaseH-like_sf"/>
</dbReference>
<keyword evidence="4" id="KW-1185">Reference proteome</keyword>
<dbReference type="Gene3D" id="1.10.10.10">
    <property type="entry name" value="Winged helix-like DNA-binding domain superfamily/Winged helix DNA-binding domain"/>
    <property type="match status" value="1"/>
</dbReference>
<dbReference type="InterPro" id="IPR036388">
    <property type="entry name" value="WH-like_DNA-bd_sf"/>
</dbReference>
<dbReference type="InterPro" id="IPR001584">
    <property type="entry name" value="Integrase_cat-core"/>
</dbReference>
<dbReference type="PROSITE" id="PS50994">
    <property type="entry name" value="INTEGRASE"/>
    <property type="match status" value="1"/>
</dbReference>
<dbReference type="InterPro" id="IPR036397">
    <property type="entry name" value="RNaseH_sf"/>
</dbReference>